<dbReference type="EC" id="4.2.1.1" evidence="2 8"/>
<evidence type="ECO:0000256" key="2">
    <source>
        <dbReference type="ARBA" id="ARBA00012925"/>
    </source>
</evidence>
<evidence type="ECO:0000256" key="4">
    <source>
        <dbReference type="ARBA" id="ARBA00022833"/>
    </source>
</evidence>
<proteinExistence type="inferred from homology"/>
<comment type="cofactor">
    <cofactor evidence="7">
        <name>Zn(2+)</name>
        <dbReference type="ChEBI" id="CHEBI:29105"/>
    </cofactor>
    <text evidence="7">Binds 1 zinc ion per subunit.</text>
</comment>
<protein>
    <recommendedName>
        <fullName evidence="2 8">Carbonic anhydrase</fullName>
        <ecNumber evidence="2 8">4.2.1.1</ecNumber>
    </recommendedName>
    <alternativeName>
        <fullName evidence="8">Carbonate dehydratase</fullName>
    </alternativeName>
</protein>
<reference evidence="10" key="2">
    <citation type="submission" date="2021-10" db="EMBL/GenBank/DDBJ databases">
        <title>Phylogenomics reveals ancestral predisposition of the termite-cultivated fungus Termitomyces towards a domesticated lifestyle.</title>
        <authorList>
            <person name="Auxier B."/>
            <person name="Grum-Grzhimaylo A."/>
            <person name="Cardenas M.E."/>
            <person name="Lodge J.D."/>
            <person name="Laessoe T."/>
            <person name="Pedersen O."/>
            <person name="Smith M.E."/>
            <person name="Kuyper T.W."/>
            <person name="Franco-Molano E.A."/>
            <person name="Baroni T.J."/>
            <person name="Aanen D.K."/>
        </authorList>
    </citation>
    <scope>NUCLEOTIDE SEQUENCE</scope>
    <source>
        <strain evidence="10">D49</strain>
    </source>
</reference>
<evidence type="ECO:0000256" key="1">
    <source>
        <dbReference type="ARBA" id="ARBA00006217"/>
    </source>
</evidence>
<evidence type="ECO:0000256" key="5">
    <source>
        <dbReference type="ARBA" id="ARBA00023239"/>
    </source>
</evidence>
<dbReference type="GO" id="GO:0071244">
    <property type="term" value="P:cellular response to carbon dioxide"/>
    <property type="evidence" value="ECO:0007669"/>
    <property type="project" value="TreeGrafter"/>
</dbReference>
<evidence type="ECO:0000256" key="8">
    <source>
        <dbReference type="RuleBase" id="RU003956"/>
    </source>
</evidence>
<dbReference type="InterPro" id="IPR036874">
    <property type="entry name" value="Carbonic_anhydrase_sf"/>
</dbReference>
<reference evidence="10" key="1">
    <citation type="submission" date="2021-02" db="EMBL/GenBank/DDBJ databases">
        <authorList>
            <person name="Nieuwenhuis M."/>
            <person name="Van De Peppel L.J.J."/>
        </authorList>
    </citation>
    <scope>NUCLEOTIDE SEQUENCE</scope>
    <source>
        <strain evidence="10">D49</strain>
    </source>
</reference>
<dbReference type="PANTHER" id="PTHR11002:SF76">
    <property type="entry name" value="CARBONIC ANHYDRASE"/>
    <property type="match status" value="1"/>
</dbReference>
<feature type="binding site" evidence="7">
    <location>
        <position position="122"/>
    </location>
    <ligand>
        <name>Zn(2+)</name>
        <dbReference type="ChEBI" id="CHEBI:29105"/>
    </ligand>
</feature>
<accession>A0A9P7GIR3</accession>
<dbReference type="Pfam" id="PF00484">
    <property type="entry name" value="Pro_CA"/>
    <property type="match status" value="1"/>
</dbReference>
<dbReference type="PANTHER" id="PTHR11002">
    <property type="entry name" value="CARBONIC ANHYDRASE"/>
    <property type="match status" value="1"/>
</dbReference>
<evidence type="ECO:0000256" key="7">
    <source>
        <dbReference type="PIRSR" id="PIRSR601765-1"/>
    </source>
</evidence>
<organism evidence="10 11">
    <name type="scientific">Sphagnurus paluster</name>
    <dbReference type="NCBI Taxonomy" id="117069"/>
    <lineage>
        <taxon>Eukaryota</taxon>
        <taxon>Fungi</taxon>
        <taxon>Dikarya</taxon>
        <taxon>Basidiomycota</taxon>
        <taxon>Agaricomycotina</taxon>
        <taxon>Agaricomycetes</taxon>
        <taxon>Agaricomycetidae</taxon>
        <taxon>Agaricales</taxon>
        <taxon>Tricholomatineae</taxon>
        <taxon>Lyophyllaceae</taxon>
        <taxon>Sphagnurus</taxon>
    </lineage>
</organism>
<gene>
    <name evidence="10" type="ORF">H0H81_012166</name>
</gene>
<dbReference type="GO" id="GO:0004089">
    <property type="term" value="F:carbonate dehydratase activity"/>
    <property type="evidence" value="ECO:0007669"/>
    <property type="project" value="UniProtKB-UniRule"/>
</dbReference>
<feature type="compositionally biased region" description="Low complexity" evidence="9">
    <location>
        <begin position="50"/>
        <end position="66"/>
    </location>
</feature>
<dbReference type="GO" id="GO:0008270">
    <property type="term" value="F:zinc ion binding"/>
    <property type="evidence" value="ECO:0007669"/>
    <property type="project" value="UniProtKB-UniRule"/>
</dbReference>
<dbReference type="Gene3D" id="3.40.1050.10">
    <property type="entry name" value="Carbonic anhydrase"/>
    <property type="match status" value="1"/>
</dbReference>
<evidence type="ECO:0000313" key="11">
    <source>
        <dbReference type="Proteomes" id="UP000717328"/>
    </source>
</evidence>
<evidence type="ECO:0000313" key="10">
    <source>
        <dbReference type="EMBL" id="KAG5650464.1"/>
    </source>
</evidence>
<feature type="binding site" evidence="7">
    <location>
        <position position="120"/>
    </location>
    <ligand>
        <name>Zn(2+)</name>
        <dbReference type="ChEBI" id="CHEBI:29105"/>
    </ligand>
</feature>
<comment type="similarity">
    <text evidence="1 8">Belongs to the beta-class carbonic anhydrase family.</text>
</comment>
<dbReference type="SUPFAM" id="SSF53056">
    <property type="entry name" value="beta-carbonic anhydrase, cab"/>
    <property type="match status" value="1"/>
</dbReference>
<name>A0A9P7GIR3_9AGAR</name>
<comment type="function">
    <text evidence="8">Reversible hydration of carbon dioxide.</text>
</comment>
<dbReference type="InterPro" id="IPR001765">
    <property type="entry name" value="Carbonic_anhydrase"/>
</dbReference>
<dbReference type="SMART" id="SM00947">
    <property type="entry name" value="Pro_CA"/>
    <property type="match status" value="1"/>
</dbReference>
<dbReference type="OrthoDB" id="10248475at2759"/>
<dbReference type="AlphaFoldDB" id="A0A9P7GIR3"/>
<feature type="region of interest" description="Disordered" evidence="9">
    <location>
        <begin position="188"/>
        <end position="217"/>
    </location>
</feature>
<feature type="binding site" evidence="7">
    <location>
        <position position="176"/>
    </location>
    <ligand>
        <name>Zn(2+)</name>
        <dbReference type="ChEBI" id="CHEBI:29105"/>
    </ligand>
</feature>
<feature type="region of interest" description="Disordered" evidence="9">
    <location>
        <begin position="20"/>
        <end position="72"/>
    </location>
</feature>
<evidence type="ECO:0000256" key="6">
    <source>
        <dbReference type="ARBA" id="ARBA00048348"/>
    </source>
</evidence>
<keyword evidence="11" id="KW-1185">Reference proteome</keyword>
<comment type="caution">
    <text evidence="10">The sequence shown here is derived from an EMBL/GenBank/DDBJ whole genome shotgun (WGS) entry which is preliminary data.</text>
</comment>
<keyword evidence="4 7" id="KW-0862">Zinc</keyword>
<keyword evidence="5 8" id="KW-0456">Lyase</keyword>
<evidence type="ECO:0000256" key="3">
    <source>
        <dbReference type="ARBA" id="ARBA00022723"/>
    </source>
</evidence>
<keyword evidence="3 7" id="KW-0479">Metal-binding</keyword>
<dbReference type="GO" id="GO:0034599">
    <property type="term" value="P:cellular response to oxidative stress"/>
    <property type="evidence" value="ECO:0007669"/>
    <property type="project" value="TreeGrafter"/>
</dbReference>
<evidence type="ECO:0000256" key="9">
    <source>
        <dbReference type="SAM" id="MobiDB-lite"/>
    </source>
</evidence>
<dbReference type="Proteomes" id="UP000717328">
    <property type="component" value="Unassembled WGS sequence"/>
</dbReference>
<dbReference type="EMBL" id="JABCKI010000445">
    <property type="protein sequence ID" value="KAG5650464.1"/>
    <property type="molecule type" value="Genomic_DNA"/>
</dbReference>
<feature type="binding site" evidence="7">
    <location>
        <position position="179"/>
    </location>
    <ligand>
        <name>Zn(2+)</name>
        <dbReference type="ChEBI" id="CHEBI:29105"/>
    </ligand>
</feature>
<sequence>MLLAAVRELLKPTRCPIRTLPRYSSSSHAPPKSATWRELNRIPTPACIDSSPESRPTSTTTSEPAPDLAPAPQPFFPPEIEALYRGNQRFRDAIAASATPNVLRDLAAQGQRPPFLLLDCSDSRVGEQVIFSAEPGTLFTTGNVANQFHEHDLNSKAVLAYAVEALKVKHVIVMGHYGCGGVAAATLPPPPDPTSTTASSNGHDAHQHGNPGACKCHEHAHADPVQAWIAPIRHIYESSVRPEIVAHRQLRRVQAAAGEEAQAPHLNDPAFRALVEENVKANVLRIVNSRVIRNHYAALPPAQAQSPTQPGVFIHGWVYDIESGEVADLGVTVGPPGALVPPSPFPLLQV</sequence>
<comment type="catalytic activity">
    <reaction evidence="6 8">
        <text>hydrogencarbonate + H(+) = CO2 + H2O</text>
        <dbReference type="Rhea" id="RHEA:10748"/>
        <dbReference type="ChEBI" id="CHEBI:15377"/>
        <dbReference type="ChEBI" id="CHEBI:15378"/>
        <dbReference type="ChEBI" id="CHEBI:16526"/>
        <dbReference type="ChEBI" id="CHEBI:17544"/>
        <dbReference type="EC" id="4.2.1.1"/>
    </reaction>
</comment>